<dbReference type="GO" id="GO:0006355">
    <property type="term" value="P:regulation of DNA-templated transcription"/>
    <property type="evidence" value="ECO:0007669"/>
    <property type="project" value="InterPro"/>
</dbReference>
<evidence type="ECO:0000259" key="6">
    <source>
        <dbReference type="PROSITE" id="PS50045"/>
    </source>
</evidence>
<dbReference type="Gene3D" id="1.10.8.60">
    <property type="match status" value="1"/>
</dbReference>
<gene>
    <name evidence="7" type="ORF">SAMN05428946_0681</name>
</gene>
<dbReference type="STRING" id="550447.SAMN05428946_0681"/>
<dbReference type="Gene3D" id="1.10.10.60">
    <property type="entry name" value="Homeodomain-like"/>
    <property type="match status" value="1"/>
</dbReference>
<dbReference type="PANTHER" id="PTHR32071">
    <property type="entry name" value="TRANSCRIPTIONAL REGULATORY PROTEIN"/>
    <property type="match status" value="1"/>
</dbReference>
<dbReference type="GO" id="GO:0005524">
    <property type="term" value="F:ATP binding"/>
    <property type="evidence" value="ECO:0007669"/>
    <property type="project" value="UniProtKB-KW"/>
</dbReference>
<sequence length="458" mass="51496">MQQIDPKAVIPFGEYDNVLVVDDRGRTLYYDIADLNILVKLGHRPEDFLGRDVTTFYTNLPKEESTLFTVLRTGSAMPNIVQRLVTKTGSEYTSKSSTYPIIEDQKIIGAIEFSTHFFGKDQLALLEGFAVHPMYRKNGTIYTVDDLISESPAMLAVKERVRRVAVRDTTVLLSGPTGTGKEVVAQALHNLSRRFAGPFVSVDCGAITEDTMEPLLFGSANVTMEGSSELAGLFEQAQGGTLFLDELNALPVTLQPRLLKAIEEKRIRRAGGMSDLILDCRIIASVNENPEELLEAGRLREDLYYRLAVVQIDLPPLKERPEDIGPYIRHFIHYYNRRMDMAILGLDDESMDAFRRYDWPGNVRELRNAVEAAFNNTDGSEIRLADLPGRLLKRTGKDELRNPALEQGNLKDAIDGYERRLIESEYLKAGGVLAETARRLGISKQSLKYKLDKYGLRE</sequence>
<dbReference type="InterPro" id="IPR058031">
    <property type="entry name" value="AAA_lid_NorR"/>
</dbReference>
<dbReference type="InterPro" id="IPR027417">
    <property type="entry name" value="P-loop_NTPase"/>
</dbReference>
<keyword evidence="1" id="KW-0547">Nucleotide-binding</keyword>
<dbReference type="PROSITE" id="PS00688">
    <property type="entry name" value="SIGMA54_INTERACT_3"/>
    <property type="match status" value="1"/>
</dbReference>
<evidence type="ECO:0000256" key="3">
    <source>
        <dbReference type="ARBA" id="ARBA00023015"/>
    </source>
</evidence>
<keyword evidence="3" id="KW-0805">Transcription regulation</keyword>
<dbReference type="InterPro" id="IPR002197">
    <property type="entry name" value="HTH_Fis"/>
</dbReference>
<evidence type="ECO:0000256" key="4">
    <source>
        <dbReference type="ARBA" id="ARBA00023125"/>
    </source>
</evidence>
<dbReference type="InterPro" id="IPR003593">
    <property type="entry name" value="AAA+_ATPase"/>
</dbReference>
<protein>
    <submittedName>
        <fullName evidence="7">Arginine utilization regulatory protein</fullName>
    </submittedName>
</protein>
<dbReference type="Gene3D" id="3.40.50.300">
    <property type="entry name" value="P-loop containing nucleotide triphosphate hydrolases"/>
    <property type="match status" value="1"/>
</dbReference>
<dbReference type="Proteomes" id="UP000187550">
    <property type="component" value="Unassembled WGS sequence"/>
</dbReference>
<keyword evidence="8" id="KW-1185">Reference proteome</keyword>
<dbReference type="PANTHER" id="PTHR32071:SF74">
    <property type="entry name" value="TRANSCRIPTIONAL ACTIVATOR ROCR"/>
    <property type="match status" value="1"/>
</dbReference>
<dbReference type="InterPro" id="IPR002078">
    <property type="entry name" value="Sigma_54_int"/>
</dbReference>
<dbReference type="InterPro" id="IPR035965">
    <property type="entry name" value="PAS-like_dom_sf"/>
</dbReference>
<dbReference type="InterPro" id="IPR025943">
    <property type="entry name" value="Sigma_54_int_dom_ATP-bd_2"/>
</dbReference>
<dbReference type="InterPro" id="IPR009057">
    <property type="entry name" value="Homeodomain-like_sf"/>
</dbReference>
<keyword evidence="2" id="KW-0067">ATP-binding</keyword>
<name>A0A1U7PK71_9BACI</name>
<evidence type="ECO:0000313" key="7">
    <source>
        <dbReference type="EMBL" id="SIT71075.1"/>
    </source>
</evidence>
<dbReference type="SMART" id="SM00382">
    <property type="entry name" value="AAA"/>
    <property type="match status" value="1"/>
</dbReference>
<reference evidence="8" key="1">
    <citation type="submission" date="2017-01" db="EMBL/GenBank/DDBJ databases">
        <authorList>
            <person name="Varghese N."/>
            <person name="Submissions S."/>
        </authorList>
    </citation>
    <scope>NUCLEOTIDE SEQUENCE [LARGE SCALE GENOMIC DNA]</scope>
    <source>
        <strain evidence="8">MNA4</strain>
    </source>
</reference>
<feature type="domain" description="Sigma-54 factor interaction" evidence="6">
    <location>
        <begin position="147"/>
        <end position="375"/>
    </location>
</feature>
<dbReference type="AlphaFoldDB" id="A0A1U7PK71"/>
<evidence type="ECO:0000256" key="2">
    <source>
        <dbReference type="ARBA" id="ARBA00022840"/>
    </source>
</evidence>
<dbReference type="GO" id="GO:0043565">
    <property type="term" value="F:sequence-specific DNA binding"/>
    <property type="evidence" value="ECO:0007669"/>
    <property type="project" value="InterPro"/>
</dbReference>
<dbReference type="FunFam" id="3.40.50.300:FF:000006">
    <property type="entry name" value="DNA-binding transcriptional regulator NtrC"/>
    <property type="match status" value="1"/>
</dbReference>
<dbReference type="InterPro" id="IPR025944">
    <property type="entry name" value="Sigma_54_int_dom_CS"/>
</dbReference>
<dbReference type="SUPFAM" id="SSF46689">
    <property type="entry name" value="Homeodomain-like"/>
    <property type="match status" value="1"/>
</dbReference>
<dbReference type="EMBL" id="FTPL01000001">
    <property type="protein sequence ID" value="SIT71075.1"/>
    <property type="molecule type" value="Genomic_DNA"/>
</dbReference>
<dbReference type="SUPFAM" id="SSF55785">
    <property type="entry name" value="PYP-like sensor domain (PAS domain)"/>
    <property type="match status" value="1"/>
</dbReference>
<dbReference type="Pfam" id="PF02954">
    <property type="entry name" value="HTH_8"/>
    <property type="match status" value="1"/>
</dbReference>
<keyword evidence="4" id="KW-0238">DNA-binding</keyword>
<dbReference type="CDD" id="cd00009">
    <property type="entry name" value="AAA"/>
    <property type="match status" value="1"/>
</dbReference>
<dbReference type="Pfam" id="PF00158">
    <property type="entry name" value="Sigma54_activat"/>
    <property type="match status" value="1"/>
</dbReference>
<evidence type="ECO:0000256" key="1">
    <source>
        <dbReference type="ARBA" id="ARBA00022741"/>
    </source>
</evidence>
<dbReference type="Pfam" id="PF25601">
    <property type="entry name" value="AAA_lid_14"/>
    <property type="match status" value="1"/>
</dbReference>
<dbReference type="SUPFAM" id="SSF52540">
    <property type="entry name" value="P-loop containing nucleoside triphosphate hydrolases"/>
    <property type="match status" value="1"/>
</dbReference>
<keyword evidence="5" id="KW-0804">Transcription</keyword>
<proteinExistence type="predicted"/>
<evidence type="ECO:0000313" key="8">
    <source>
        <dbReference type="Proteomes" id="UP000187550"/>
    </source>
</evidence>
<dbReference type="PROSITE" id="PS50045">
    <property type="entry name" value="SIGMA54_INTERACT_4"/>
    <property type="match status" value="1"/>
</dbReference>
<evidence type="ECO:0000256" key="5">
    <source>
        <dbReference type="ARBA" id="ARBA00023163"/>
    </source>
</evidence>
<dbReference type="PROSITE" id="PS00676">
    <property type="entry name" value="SIGMA54_INTERACT_2"/>
    <property type="match status" value="1"/>
</dbReference>
<dbReference type="OrthoDB" id="9771372at2"/>
<dbReference type="PRINTS" id="PR01590">
    <property type="entry name" value="HTHFIS"/>
</dbReference>
<accession>A0A1U7PK71</accession>
<dbReference type="RefSeq" id="WP_076756938.1">
    <property type="nucleotide sequence ID" value="NZ_FTPL01000001.1"/>
</dbReference>
<organism evidence="7 8">
    <name type="scientific">Edaphobacillus lindanitolerans</name>
    <dbReference type="NCBI Taxonomy" id="550447"/>
    <lineage>
        <taxon>Bacteria</taxon>
        <taxon>Bacillati</taxon>
        <taxon>Bacillota</taxon>
        <taxon>Bacilli</taxon>
        <taxon>Bacillales</taxon>
        <taxon>Bacillaceae</taxon>
        <taxon>Edaphobacillus</taxon>
    </lineage>
</organism>